<dbReference type="Gene3D" id="3.40.50.300">
    <property type="entry name" value="P-loop containing nucleotide triphosphate hydrolases"/>
    <property type="match status" value="1"/>
</dbReference>
<comment type="similarity">
    <text evidence="8">Belongs to the ABC transporter superfamily. Drug exporter-1 (DrugE1) (TC 3.A.1.105) family.</text>
</comment>
<dbReference type="PANTHER" id="PTHR43582:SF2">
    <property type="entry name" value="LINEARMYCIN RESISTANCE ATP-BINDING PROTEIN LNRL"/>
    <property type="match status" value="1"/>
</dbReference>
<dbReference type="SUPFAM" id="SSF52540">
    <property type="entry name" value="P-loop containing nucleoside triphosphate hydrolases"/>
    <property type="match status" value="1"/>
</dbReference>
<dbReference type="AlphaFoldDB" id="A0A1I6CPP4"/>
<dbReference type="GO" id="GO:0043215">
    <property type="term" value="P:daunorubicin transport"/>
    <property type="evidence" value="ECO:0007669"/>
    <property type="project" value="InterPro"/>
</dbReference>
<reference evidence="11" key="1">
    <citation type="submission" date="2016-10" db="EMBL/GenBank/DDBJ databases">
        <authorList>
            <person name="Varghese N."/>
            <person name="Submissions S."/>
        </authorList>
    </citation>
    <scope>NUCLEOTIDE SEQUENCE [LARGE SCALE GENOMIC DNA]</scope>
    <source>
        <strain evidence="11">DSM 3669</strain>
    </source>
</reference>
<evidence type="ECO:0000313" key="11">
    <source>
        <dbReference type="Proteomes" id="UP000199584"/>
    </source>
</evidence>
<evidence type="ECO:0000256" key="3">
    <source>
        <dbReference type="ARBA" id="ARBA00022475"/>
    </source>
</evidence>
<evidence type="ECO:0000259" key="9">
    <source>
        <dbReference type="PROSITE" id="PS50893"/>
    </source>
</evidence>
<dbReference type="InterPro" id="IPR003593">
    <property type="entry name" value="AAA+_ATPase"/>
</dbReference>
<keyword evidence="11" id="KW-1185">Reference proteome</keyword>
<evidence type="ECO:0000256" key="7">
    <source>
        <dbReference type="ARBA" id="ARBA00023136"/>
    </source>
</evidence>
<dbReference type="InterPro" id="IPR027417">
    <property type="entry name" value="P-loop_NTPase"/>
</dbReference>
<sequence>MSDAVIQVENLVRKFKDLTAVRGVSFQVARGEVFGFLGPNGAGKSTTIKMLATLLKPTAGRALINGYDVVRQQDRVRRSIGLVFQDPSLDERLTARENLFFHAMLYNVESRVFKRRMQEMVEMVELTDRLNDPVKYFSGGMKRRLEIARGFLHYPQVLFLDEPTVGLDPQTRSKIWEYIHALRQRENITIFMTTHYMEEAENCHRIAIIDHGEIVAMDTPANLKKLVGGDIITILTTRAGEMADRLAERFGLRAAGQGNILRVEVEQGEAFIPLLVREMGEDIKSVTLHKPSLDDVFLKLTGREIREESVSAVDRIRVFRRGRRR</sequence>
<keyword evidence="4" id="KW-0547">Nucleotide-binding</keyword>
<dbReference type="OrthoDB" id="1805624at2"/>
<proteinExistence type="inferred from homology"/>
<dbReference type="STRING" id="39060.SAMN05660706_101141"/>
<dbReference type="PROSITE" id="PS50893">
    <property type="entry name" value="ABC_TRANSPORTER_2"/>
    <property type="match status" value="1"/>
</dbReference>
<dbReference type="RefSeq" id="WP_092481540.1">
    <property type="nucleotide sequence ID" value="NZ_FOYM01000001.1"/>
</dbReference>
<dbReference type="FunFam" id="3.40.50.300:FF:000589">
    <property type="entry name" value="ABC transporter, ATP-binding subunit"/>
    <property type="match status" value="1"/>
</dbReference>
<keyword evidence="7" id="KW-0472">Membrane</keyword>
<keyword evidence="2" id="KW-0813">Transport</keyword>
<evidence type="ECO:0000256" key="4">
    <source>
        <dbReference type="ARBA" id="ARBA00022741"/>
    </source>
</evidence>
<protein>
    <submittedName>
        <fullName evidence="10">ABC-2 type transport system ATP-binding protein</fullName>
    </submittedName>
</protein>
<dbReference type="GO" id="GO:0016887">
    <property type="term" value="F:ATP hydrolysis activity"/>
    <property type="evidence" value="ECO:0007669"/>
    <property type="project" value="InterPro"/>
</dbReference>
<keyword evidence="5 10" id="KW-0067">ATP-binding</keyword>
<dbReference type="Proteomes" id="UP000199584">
    <property type="component" value="Unassembled WGS sequence"/>
</dbReference>
<evidence type="ECO:0000256" key="2">
    <source>
        <dbReference type="ARBA" id="ARBA00022448"/>
    </source>
</evidence>
<dbReference type="PANTHER" id="PTHR43582">
    <property type="entry name" value="LINEARMYCIN RESISTANCE ATP-BINDING PROTEIN LNRL"/>
    <property type="match status" value="1"/>
</dbReference>
<dbReference type="Pfam" id="PF00005">
    <property type="entry name" value="ABC_tran"/>
    <property type="match status" value="1"/>
</dbReference>
<comment type="subcellular location">
    <subcellularLocation>
        <location evidence="1">Cell membrane</location>
        <topology evidence="1">Peripheral membrane protein</topology>
        <orientation evidence="1">Cytoplasmic side</orientation>
    </subcellularLocation>
</comment>
<evidence type="ECO:0000313" key="10">
    <source>
        <dbReference type="EMBL" id="SFQ95166.1"/>
    </source>
</evidence>
<gene>
    <name evidence="10" type="ORF">SAMN05660706_101141</name>
</gene>
<name>A0A1I6CPP4_9FIRM</name>
<dbReference type="GO" id="GO:1900753">
    <property type="term" value="P:doxorubicin transport"/>
    <property type="evidence" value="ECO:0007669"/>
    <property type="project" value="InterPro"/>
</dbReference>
<keyword evidence="6" id="KW-1278">Translocase</keyword>
<keyword evidence="3" id="KW-1003">Cell membrane</keyword>
<dbReference type="EMBL" id="FOYM01000001">
    <property type="protein sequence ID" value="SFQ95166.1"/>
    <property type="molecule type" value="Genomic_DNA"/>
</dbReference>
<dbReference type="InterPro" id="IPR005894">
    <property type="entry name" value="DrrA"/>
</dbReference>
<dbReference type="PROSITE" id="PS00211">
    <property type="entry name" value="ABC_TRANSPORTER_1"/>
    <property type="match status" value="1"/>
</dbReference>
<accession>A0A1I6CPP4</accession>
<evidence type="ECO:0000256" key="1">
    <source>
        <dbReference type="ARBA" id="ARBA00004413"/>
    </source>
</evidence>
<dbReference type="InterPro" id="IPR003439">
    <property type="entry name" value="ABC_transporter-like_ATP-bd"/>
</dbReference>
<evidence type="ECO:0000256" key="8">
    <source>
        <dbReference type="ARBA" id="ARBA00049985"/>
    </source>
</evidence>
<organism evidence="10 11">
    <name type="scientific">Desulfoscipio geothermicus DSM 3669</name>
    <dbReference type="NCBI Taxonomy" id="1121426"/>
    <lineage>
        <taxon>Bacteria</taxon>
        <taxon>Bacillati</taxon>
        <taxon>Bacillota</taxon>
        <taxon>Clostridia</taxon>
        <taxon>Eubacteriales</taxon>
        <taxon>Desulfallaceae</taxon>
        <taxon>Desulfoscipio</taxon>
    </lineage>
</organism>
<feature type="domain" description="ABC transporter" evidence="9">
    <location>
        <begin position="6"/>
        <end position="236"/>
    </location>
</feature>
<dbReference type="GO" id="GO:0005886">
    <property type="term" value="C:plasma membrane"/>
    <property type="evidence" value="ECO:0007669"/>
    <property type="project" value="UniProtKB-SubCell"/>
</dbReference>
<dbReference type="NCBIfam" id="TIGR01188">
    <property type="entry name" value="drrA"/>
    <property type="match status" value="1"/>
</dbReference>
<dbReference type="GO" id="GO:0005524">
    <property type="term" value="F:ATP binding"/>
    <property type="evidence" value="ECO:0007669"/>
    <property type="project" value="UniProtKB-KW"/>
</dbReference>
<dbReference type="InterPro" id="IPR017871">
    <property type="entry name" value="ABC_transporter-like_CS"/>
</dbReference>
<evidence type="ECO:0000256" key="6">
    <source>
        <dbReference type="ARBA" id="ARBA00022967"/>
    </source>
</evidence>
<evidence type="ECO:0000256" key="5">
    <source>
        <dbReference type="ARBA" id="ARBA00022840"/>
    </source>
</evidence>
<dbReference type="SMART" id="SM00382">
    <property type="entry name" value="AAA"/>
    <property type="match status" value="1"/>
</dbReference>